<keyword evidence="12" id="KW-1185">Reference proteome</keyword>
<evidence type="ECO:0000256" key="5">
    <source>
        <dbReference type="ARBA" id="ARBA00022692"/>
    </source>
</evidence>
<protein>
    <submittedName>
        <fullName evidence="11">Trk family potassium uptake protein</fullName>
    </submittedName>
</protein>
<evidence type="ECO:0000256" key="2">
    <source>
        <dbReference type="ARBA" id="ARBA00022448"/>
    </source>
</evidence>
<feature type="transmembrane region" description="Helical" evidence="10">
    <location>
        <begin position="378"/>
        <end position="398"/>
    </location>
</feature>
<evidence type="ECO:0000256" key="7">
    <source>
        <dbReference type="ARBA" id="ARBA00022989"/>
    </source>
</evidence>
<keyword evidence="3" id="KW-1003">Cell membrane</keyword>
<evidence type="ECO:0000256" key="4">
    <source>
        <dbReference type="ARBA" id="ARBA00022538"/>
    </source>
</evidence>
<keyword evidence="9 10" id="KW-0472">Membrane</keyword>
<dbReference type="RefSeq" id="WP_187332940.1">
    <property type="nucleotide sequence ID" value="NZ_CP060490.1"/>
</dbReference>
<evidence type="ECO:0000256" key="8">
    <source>
        <dbReference type="ARBA" id="ARBA00023065"/>
    </source>
</evidence>
<evidence type="ECO:0000256" key="9">
    <source>
        <dbReference type="ARBA" id="ARBA00023136"/>
    </source>
</evidence>
<dbReference type="EMBL" id="CP060490">
    <property type="protein sequence ID" value="QNL44339.1"/>
    <property type="molecule type" value="Genomic_DNA"/>
</dbReference>
<dbReference type="AlphaFoldDB" id="A0A7G9B458"/>
<keyword evidence="8" id="KW-0406">Ion transport</keyword>
<feature type="transmembrane region" description="Helical" evidence="10">
    <location>
        <begin position="45"/>
        <end position="69"/>
    </location>
</feature>
<dbReference type="GO" id="GO:0015379">
    <property type="term" value="F:potassium:chloride symporter activity"/>
    <property type="evidence" value="ECO:0007669"/>
    <property type="project" value="InterPro"/>
</dbReference>
<feature type="transmembrane region" description="Helical" evidence="10">
    <location>
        <begin position="199"/>
        <end position="221"/>
    </location>
</feature>
<feature type="transmembrane region" description="Helical" evidence="10">
    <location>
        <begin position="99"/>
        <end position="116"/>
    </location>
</feature>
<keyword evidence="2" id="KW-0813">Transport</keyword>
<dbReference type="PANTHER" id="PTHR32024:SF1">
    <property type="entry name" value="KTR SYSTEM POTASSIUM UPTAKE PROTEIN B"/>
    <property type="match status" value="1"/>
</dbReference>
<dbReference type="InterPro" id="IPR004772">
    <property type="entry name" value="TrkH"/>
</dbReference>
<keyword evidence="7 10" id="KW-1133">Transmembrane helix</keyword>
<feature type="transmembrane region" description="Helical" evidence="10">
    <location>
        <begin position="257"/>
        <end position="277"/>
    </location>
</feature>
<dbReference type="GO" id="GO:0005886">
    <property type="term" value="C:plasma membrane"/>
    <property type="evidence" value="ECO:0007669"/>
    <property type="project" value="UniProtKB-SubCell"/>
</dbReference>
<accession>A0A7G9B458</accession>
<name>A0A7G9B458_9FIRM</name>
<feature type="transmembrane region" description="Helical" evidence="10">
    <location>
        <begin position="322"/>
        <end position="342"/>
    </location>
</feature>
<comment type="subcellular location">
    <subcellularLocation>
        <location evidence="1">Cell membrane</location>
        <topology evidence="1">Multi-pass membrane protein</topology>
    </subcellularLocation>
</comment>
<evidence type="ECO:0000256" key="6">
    <source>
        <dbReference type="ARBA" id="ARBA00022958"/>
    </source>
</evidence>
<evidence type="ECO:0000256" key="3">
    <source>
        <dbReference type="ARBA" id="ARBA00022475"/>
    </source>
</evidence>
<keyword evidence="6" id="KW-0630">Potassium</keyword>
<feature type="transmembrane region" description="Helical" evidence="10">
    <location>
        <begin position="165"/>
        <end position="187"/>
    </location>
</feature>
<dbReference type="InterPro" id="IPR003445">
    <property type="entry name" value="Cat_transpt"/>
</dbReference>
<dbReference type="KEGG" id="ohi:H8790_13005"/>
<sequence length="416" mass="45099">MLPVCSRSGTGIPFFDALFTAASATCVTGLVVFDTWTQFTSLGQAVILLLIQVGGLGFMSLALFFPLILRRRIGLKERAFLMEALSSQQLSGVVRLVKHVLYGTFLVELLGTLLLMTRFVPAFGPAQGLWYALFHSVSAFCNAGFDLMGRFSPYASLSPFAGDAVVNLTVCALIVIGGIGFIVWEDILQHGLRVRRYSFHARVVLLTTAVLILFGTLLFYLTERRGVLAGLPFGQQLLRALFLSISPRTAGFNTVDMDALSPSGFLLTVLFMFIGAAPGSTGGGIKVTTFVVLGCAVAAHMRGSSDTDLLDRRVDPLQVKKAFCSVTWYLFLAVTGCFLVSLGQNLPIHSILFECFSAIGTVGLSTGITRMLAPASRLVLILLMFAGRIGSLTVFMTITERQERRLRNPVEKIIIG</sequence>
<keyword evidence="4" id="KW-0633">Potassium transport</keyword>
<feature type="transmembrane region" description="Helical" evidence="10">
    <location>
        <begin position="12"/>
        <end position="33"/>
    </location>
</feature>
<gene>
    <name evidence="11" type="ORF">H8790_13005</name>
</gene>
<evidence type="ECO:0000256" key="1">
    <source>
        <dbReference type="ARBA" id="ARBA00004651"/>
    </source>
</evidence>
<reference evidence="11 12" key="1">
    <citation type="submission" date="2020-08" db="EMBL/GenBank/DDBJ databases">
        <authorList>
            <person name="Liu C."/>
            <person name="Sun Q."/>
        </authorList>
    </citation>
    <scope>NUCLEOTIDE SEQUENCE [LARGE SCALE GENOMIC DNA]</scope>
    <source>
        <strain evidence="11 12">NSJ-62</strain>
    </source>
</reference>
<dbReference type="Proteomes" id="UP000515960">
    <property type="component" value="Chromosome"/>
</dbReference>
<dbReference type="PANTHER" id="PTHR32024">
    <property type="entry name" value="TRK SYSTEM POTASSIUM UPTAKE PROTEIN TRKG-RELATED"/>
    <property type="match status" value="1"/>
</dbReference>
<keyword evidence="5 10" id="KW-0812">Transmembrane</keyword>
<evidence type="ECO:0000313" key="12">
    <source>
        <dbReference type="Proteomes" id="UP000515960"/>
    </source>
</evidence>
<organism evidence="11 12">
    <name type="scientific">Oscillibacter hominis</name>
    <dbReference type="NCBI Taxonomy" id="2763056"/>
    <lineage>
        <taxon>Bacteria</taxon>
        <taxon>Bacillati</taxon>
        <taxon>Bacillota</taxon>
        <taxon>Clostridia</taxon>
        <taxon>Eubacteriales</taxon>
        <taxon>Oscillospiraceae</taxon>
        <taxon>Oscillibacter</taxon>
    </lineage>
</organism>
<feature type="transmembrane region" description="Helical" evidence="10">
    <location>
        <begin position="128"/>
        <end position="145"/>
    </location>
</feature>
<proteinExistence type="predicted"/>
<dbReference type="Pfam" id="PF02386">
    <property type="entry name" value="TrkH"/>
    <property type="match status" value="1"/>
</dbReference>
<dbReference type="NCBIfam" id="TIGR00933">
    <property type="entry name" value="2a38"/>
    <property type="match status" value="1"/>
</dbReference>
<evidence type="ECO:0000256" key="10">
    <source>
        <dbReference type="SAM" id="Phobius"/>
    </source>
</evidence>
<evidence type="ECO:0000313" key="11">
    <source>
        <dbReference type="EMBL" id="QNL44339.1"/>
    </source>
</evidence>